<keyword evidence="3" id="KW-0804">Transcription</keyword>
<dbReference type="InterPro" id="IPR001647">
    <property type="entry name" value="HTH_TetR"/>
</dbReference>
<dbReference type="Proteomes" id="UP001380822">
    <property type="component" value="Unassembled WGS sequence"/>
</dbReference>
<dbReference type="InterPro" id="IPR009057">
    <property type="entry name" value="Homeodomain-like_sf"/>
</dbReference>
<gene>
    <name evidence="6" type="ORF">V6L76_00600</name>
</gene>
<organism evidence="6 7">
    <name type="scientific">Pannonibacter anstelovis</name>
    <dbReference type="NCBI Taxonomy" id="3121537"/>
    <lineage>
        <taxon>Bacteria</taxon>
        <taxon>Pseudomonadati</taxon>
        <taxon>Pseudomonadota</taxon>
        <taxon>Alphaproteobacteria</taxon>
        <taxon>Hyphomicrobiales</taxon>
        <taxon>Stappiaceae</taxon>
        <taxon>Pannonibacter</taxon>
    </lineage>
</organism>
<dbReference type="SUPFAM" id="SSF46689">
    <property type="entry name" value="Homeodomain-like"/>
    <property type="match status" value="1"/>
</dbReference>
<dbReference type="Gene3D" id="1.10.10.60">
    <property type="entry name" value="Homeodomain-like"/>
    <property type="match status" value="1"/>
</dbReference>
<dbReference type="Pfam" id="PF00440">
    <property type="entry name" value="TetR_N"/>
    <property type="match status" value="1"/>
</dbReference>
<keyword evidence="2 4" id="KW-0238">DNA-binding</keyword>
<evidence type="ECO:0000256" key="3">
    <source>
        <dbReference type="ARBA" id="ARBA00023163"/>
    </source>
</evidence>
<dbReference type="PROSITE" id="PS50977">
    <property type="entry name" value="HTH_TETR_2"/>
    <property type="match status" value="1"/>
</dbReference>
<accession>A0ABU7ZHM0</accession>
<dbReference type="InterPro" id="IPR036271">
    <property type="entry name" value="Tet_transcr_reg_TetR-rel_C_sf"/>
</dbReference>
<evidence type="ECO:0000259" key="5">
    <source>
        <dbReference type="PROSITE" id="PS50977"/>
    </source>
</evidence>
<feature type="domain" description="HTH tetR-type" evidence="5">
    <location>
        <begin position="9"/>
        <end position="69"/>
    </location>
</feature>
<dbReference type="PRINTS" id="PR00455">
    <property type="entry name" value="HTHTETR"/>
</dbReference>
<keyword evidence="7" id="KW-1185">Reference proteome</keyword>
<reference evidence="6 7" key="1">
    <citation type="submission" date="2024-02" db="EMBL/GenBank/DDBJ databases">
        <title>A new putative Pannonibacter species isolated from two cases of bloodstream infections in paediatric patients.</title>
        <authorList>
            <person name="Castellana S."/>
            <person name="De Laurentiis V."/>
            <person name="Grassi M."/>
            <person name="De Leonardis F."/>
            <person name="Mosca A."/>
            <person name="De Carlo C."/>
            <person name="Sparapano E."/>
            <person name="Ronga L."/>
            <person name="Santacroce L."/>
            <person name="Chironna M."/>
            <person name="De Robertis A."/>
            <person name="Bianco A."/>
            <person name="Del Sambro L."/>
            <person name="Capozzi L."/>
            <person name="Parisi A."/>
        </authorList>
    </citation>
    <scope>NUCLEOTIDE SEQUENCE [LARGE SCALE GENOMIC DNA]</scope>
    <source>
        <strain evidence="6 7">Pt2</strain>
    </source>
</reference>
<dbReference type="SUPFAM" id="SSF48498">
    <property type="entry name" value="Tetracyclin repressor-like, C-terminal domain"/>
    <property type="match status" value="1"/>
</dbReference>
<feature type="DNA-binding region" description="H-T-H motif" evidence="4">
    <location>
        <begin position="32"/>
        <end position="51"/>
    </location>
</feature>
<sequence length="190" mass="20351">MRYQADHREEARARLLDAAGRGFRRQGYGGIGVDGLAKEAGVTSGAFYGHFKSKDAAFEAAALEGLNDLREAIAQLQSEQGGLWAEAFIDFYLSDRLHCLLDKSCGLQSLTPDVMRSSDGTKAAYGAALERVAQQLADKLEGDTEDARRQKAWSLMALLSGGVTIARSIGSAEAKEAVASQLKKAARALL</sequence>
<proteinExistence type="predicted"/>
<protein>
    <submittedName>
        <fullName evidence="6">TetR/AcrR family transcriptional regulator</fullName>
    </submittedName>
</protein>
<evidence type="ECO:0000256" key="4">
    <source>
        <dbReference type="PROSITE-ProRule" id="PRU00335"/>
    </source>
</evidence>
<comment type="caution">
    <text evidence="6">The sequence shown here is derived from an EMBL/GenBank/DDBJ whole genome shotgun (WGS) entry which is preliminary data.</text>
</comment>
<dbReference type="Gene3D" id="1.10.357.10">
    <property type="entry name" value="Tetracycline Repressor, domain 2"/>
    <property type="match status" value="1"/>
</dbReference>
<keyword evidence="1" id="KW-0805">Transcription regulation</keyword>
<dbReference type="RefSeq" id="WP_334249606.1">
    <property type="nucleotide sequence ID" value="NZ_JBAKBE010000001.1"/>
</dbReference>
<evidence type="ECO:0000256" key="1">
    <source>
        <dbReference type="ARBA" id="ARBA00023015"/>
    </source>
</evidence>
<evidence type="ECO:0000313" key="7">
    <source>
        <dbReference type="Proteomes" id="UP001380822"/>
    </source>
</evidence>
<evidence type="ECO:0000256" key="2">
    <source>
        <dbReference type="ARBA" id="ARBA00023125"/>
    </source>
</evidence>
<dbReference type="PANTHER" id="PTHR47506">
    <property type="entry name" value="TRANSCRIPTIONAL REGULATORY PROTEIN"/>
    <property type="match status" value="1"/>
</dbReference>
<evidence type="ECO:0000313" key="6">
    <source>
        <dbReference type="EMBL" id="MEH0094731.1"/>
    </source>
</evidence>
<dbReference type="PANTHER" id="PTHR47506:SF7">
    <property type="entry name" value="TRANSCRIPTIONAL REGULATORY PROTEIN"/>
    <property type="match status" value="1"/>
</dbReference>
<name>A0ABU7ZHM0_9HYPH</name>
<dbReference type="EMBL" id="JBAKBE010000001">
    <property type="protein sequence ID" value="MEH0094731.1"/>
    <property type="molecule type" value="Genomic_DNA"/>
</dbReference>